<evidence type="ECO:0000259" key="1">
    <source>
        <dbReference type="Pfam" id="PF00248"/>
    </source>
</evidence>
<dbReference type="CDD" id="cd19086">
    <property type="entry name" value="AKR_AKR11C1"/>
    <property type="match status" value="1"/>
</dbReference>
<dbReference type="OrthoDB" id="9773828at2"/>
<dbReference type="InterPro" id="IPR023210">
    <property type="entry name" value="NADP_OxRdtase_dom"/>
</dbReference>
<reference evidence="2 3" key="1">
    <citation type="journal article" date="2013" name="Genome Announc.">
        <title>Draft Genome Sequence of Cesiribacter andamanensis Strain AMV16T, Isolated from a Soil Sample from a Mud Volcano in the Andaman Islands, India.</title>
        <authorList>
            <person name="Shivaji S."/>
            <person name="Ara S."/>
            <person name="Begum Z."/>
            <person name="Srinivas T.N."/>
            <person name="Singh A."/>
            <person name="Kumar Pinnaka A."/>
        </authorList>
    </citation>
    <scope>NUCLEOTIDE SEQUENCE [LARGE SCALE GENOMIC DNA]</scope>
    <source>
        <strain evidence="2 3">AMV16</strain>
    </source>
</reference>
<organism evidence="2 3">
    <name type="scientific">Cesiribacter andamanensis AMV16</name>
    <dbReference type="NCBI Taxonomy" id="1279009"/>
    <lineage>
        <taxon>Bacteria</taxon>
        <taxon>Pseudomonadati</taxon>
        <taxon>Bacteroidota</taxon>
        <taxon>Cytophagia</taxon>
        <taxon>Cytophagales</taxon>
        <taxon>Cesiribacteraceae</taxon>
        <taxon>Cesiribacter</taxon>
    </lineage>
</organism>
<dbReference type="PRINTS" id="PR00069">
    <property type="entry name" value="ALDKETRDTASE"/>
</dbReference>
<accession>M7NA55</accession>
<proteinExistence type="predicted"/>
<comment type="caution">
    <text evidence="2">The sequence shown here is derived from an EMBL/GenBank/DDBJ whole genome shotgun (WGS) entry which is preliminary data.</text>
</comment>
<dbReference type="Gene3D" id="3.20.20.100">
    <property type="entry name" value="NADP-dependent oxidoreductase domain"/>
    <property type="match status" value="1"/>
</dbReference>
<gene>
    <name evidence="2" type="primary">yhdN</name>
    <name evidence="2" type="ORF">ADICEAN_00830</name>
</gene>
<dbReference type="STRING" id="1279009.ADICEAN_00830"/>
<dbReference type="InterPro" id="IPR053135">
    <property type="entry name" value="AKR2_Oxidoreductase"/>
</dbReference>
<dbReference type="eggNOG" id="COG0667">
    <property type="taxonomic scope" value="Bacteria"/>
</dbReference>
<dbReference type="PATRIC" id="fig|1279009.4.peg.838"/>
<keyword evidence="3" id="KW-1185">Reference proteome</keyword>
<dbReference type="PANTHER" id="PTHR43312">
    <property type="entry name" value="D-THREO-ALDOSE 1-DEHYDROGENASE"/>
    <property type="match status" value="1"/>
</dbReference>
<name>M7NA55_9BACT</name>
<dbReference type="InterPro" id="IPR020471">
    <property type="entry name" value="AKR"/>
</dbReference>
<dbReference type="EC" id="1.1.1.-" evidence="2"/>
<protein>
    <submittedName>
        <fullName evidence="2">General stress protein 69</fullName>
        <ecNumber evidence="2">1.1.1.-</ecNumber>
    </submittedName>
</protein>
<dbReference type="Pfam" id="PF00248">
    <property type="entry name" value="Aldo_ket_red"/>
    <property type="match status" value="1"/>
</dbReference>
<evidence type="ECO:0000313" key="3">
    <source>
        <dbReference type="Proteomes" id="UP000011910"/>
    </source>
</evidence>
<dbReference type="InterPro" id="IPR036812">
    <property type="entry name" value="NAD(P)_OxRdtase_dom_sf"/>
</dbReference>
<keyword evidence="2" id="KW-0560">Oxidoreductase</keyword>
<dbReference type="RefSeq" id="WP_009194232.1">
    <property type="nucleotide sequence ID" value="NZ_AODQ01000012.1"/>
</dbReference>
<dbReference type="AlphaFoldDB" id="M7NA55"/>
<dbReference type="GO" id="GO:0016491">
    <property type="term" value="F:oxidoreductase activity"/>
    <property type="evidence" value="ECO:0007669"/>
    <property type="project" value="UniProtKB-KW"/>
</dbReference>
<dbReference type="SUPFAM" id="SSF51430">
    <property type="entry name" value="NAD(P)-linked oxidoreductase"/>
    <property type="match status" value="1"/>
</dbReference>
<evidence type="ECO:0000313" key="2">
    <source>
        <dbReference type="EMBL" id="EMR04086.1"/>
    </source>
</evidence>
<dbReference type="EMBL" id="AODQ01000012">
    <property type="protein sequence ID" value="EMR04086.1"/>
    <property type="molecule type" value="Genomic_DNA"/>
</dbReference>
<dbReference type="PANTHER" id="PTHR43312:SF1">
    <property type="entry name" value="NADP-DEPENDENT OXIDOREDUCTASE DOMAIN-CONTAINING PROTEIN"/>
    <property type="match status" value="1"/>
</dbReference>
<feature type="domain" description="NADP-dependent oxidoreductase" evidence="1">
    <location>
        <begin position="16"/>
        <end position="289"/>
    </location>
</feature>
<dbReference type="Proteomes" id="UP000011910">
    <property type="component" value="Unassembled WGS sequence"/>
</dbReference>
<sequence>MNYTTLGTSSDLRISEISFGCMSLGEDDAANARLLHQALEGGITFFDTADLYQKGQNEQTVGKAFKGMRHKVILATKVGNQWRPDGSGWDWNPRKAYILKAVEESLRRLQTDYIDLYQLHGGTLDDPIDETIDAFEQLKAAGKIRHYGISSIRPNVIREWVKRSNMASVMMQYSLLDRRPEESCLGLLEQHHIGVLARGSYAQGLLLGKPPKEYLGYRPEDVQKAAAALQQLATNSRSSAALAARFSLAPPAVKSAVLGIRTSEQLEAALAITTSPPLSPQEIDQLRHLLPPNQYQQHR</sequence>